<dbReference type="PROSITE" id="PS51257">
    <property type="entry name" value="PROKAR_LIPOPROTEIN"/>
    <property type="match status" value="1"/>
</dbReference>
<proteinExistence type="predicted"/>
<organism evidence="2 3">
    <name type="scientific">Posidoniimonas corsicana</name>
    <dbReference type="NCBI Taxonomy" id="1938618"/>
    <lineage>
        <taxon>Bacteria</taxon>
        <taxon>Pseudomonadati</taxon>
        <taxon>Planctomycetota</taxon>
        <taxon>Planctomycetia</taxon>
        <taxon>Pirellulales</taxon>
        <taxon>Lacipirellulaceae</taxon>
        <taxon>Posidoniimonas</taxon>
    </lineage>
</organism>
<comment type="caution">
    <text evidence="2">The sequence shown here is derived from an EMBL/GenBank/DDBJ whole genome shotgun (WGS) entry which is preliminary data.</text>
</comment>
<protein>
    <recommendedName>
        <fullName evidence="4">HlyD family secretion protein</fullName>
    </recommendedName>
</protein>
<dbReference type="Proteomes" id="UP000316714">
    <property type="component" value="Unassembled WGS sequence"/>
</dbReference>
<accession>A0A5C5VA43</accession>
<keyword evidence="3" id="KW-1185">Reference proteome</keyword>
<feature type="coiled-coil region" evidence="1">
    <location>
        <begin position="111"/>
        <end position="145"/>
    </location>
</feature>
<evidence type="ECO:0008006" key="4">
    <source>
        <dbReference type="Google" id="ProtNLM"/>
    </source>
</evidence>
<reference evidence="2 3" key="1">
    <citation type="submission" date="2019-02" db="EMBL/GenBank/DDBJ databases">
        <title>Deep-cultivation of Planctomycetes and their phenomic and genomic characterization uncovers novel biology.</title>
        <authorList>
            <person name="Wiegand S."/>
            <person name="Jogler M."/>
            <person name="Boedeker C."/>
            <person name="Pinto D."/>
            <person name="Vollmers J."/>
            <person name="Rivas-Marin E."/>
            <person name="Kohn T."/>
            <person name="Peeters S.H."/>
            <person name="Heuer A."/>
            <person name="Rast P."/>
            <person name="Oberbeckmann S."/>
            <person name="Bunk B."/>
            <person name="Jeske O."/>
            <person name="Meyerdierks A."/>
            <person name="Storesund J.E."/>
            <person name="Kallscheuer N."/>
            <person name="Luecker S."/>
            <person name="Lage O.M."/>
            <person name="Pohl T."/>
            <person name="Merkel B.J."/>
            <person name="Hornburger P."/>
            <person name="Mueller R.-W."/>
            <person name="Bruemmer F."/>
            <person name="Labrenz M."/>
            <person name="Spormann A.M."/>
            <person name="Op Den Camp H."/>
            <person name="Overmann J."/>
            <person name="Amann R."/>
            <person name="Jetten M.S.M."/>
            <person name="Mascher T."/>
            <person name="Medema M.H."/>
            <person name="Devos D.P."/>
            <person name="Kaster A.-K."/>
            <person name="Ovreas L."/>
            <person name="Rohde M."/>
            <person name="Galperin M.Y."/>
            <person name="Jogler C."/>
        </authorList>
    </citation>
    <scope>NUCLEOTIDE SEQUENCE [LARGE SCALE GENOMIC DNA]</scope>
    <source>
        <strain evidence="2 3">KOR34</strain>
    </source>
</reference>
<dbReference type="Gene3D" id="2.40.30.170">
    <property type="match status" value="1"/>
</dbReference>
<sequence length="407" mass="43481">MPSPARLLPTLALGLALLGCRPGGPDTTEPVESGPRQIFALGTLQPAGGVISISGTPGDKLKALDPKVVENQPAPADGLLGVLASYDARHAQLEALRTRRTLADEKQRVDLLLAEAQLRGARAKVKEAEAKQAEARLQSEQVKHLDEAAAIARDELDSIVELRESDPELVTDHQVRKQRNRVARAESEVKLAQQRIAPMAEAAEAALQAAHSNVEAAEVSVDSLRKNGALEAIDKEIAVAQQALAQSVLWAPGADQSSVELDATPTDNQDAVDQPRRYTVLKVFTKPGELVSQLPVMNVADVSEIECVAEVYEADAQEIFAGQGATITSPAFSEQLKDGLRGEVAYVSSVIGSPGLDARNPLAPKDRSIVEVRIKITTTDQAQLAEAAKRIGLQVKVRFDAADQKPE</sequence>
<keyword evidence="1" id="KW-0175">Coiled coil</keyword>
<evidence type="ECO:0000313" key="2">
    <source>
        <dbReference type="EMBL" id="TWT35474.1"/>
    </source>
</evidence>
<name>A0A5C5VA43_9BACT</name>
<dbReference type="EMBL" id="SIHJ01000001">
    <property type="protein sequence ID" value="TWT35474.1"/>
    <property type="molecule type" value="Genomic_DNA"/>
</dbReference>
<evidence type="ECO:0000256" key="1">
    <source>
        <dbReference type="SAM" id="Coils"/>
    </source>
</evidence>
<gene>
    <name evidence="2" type="ORF">KOR34_03660</name>
</gene>
<evidence type="ECO:0000313" key="3">
    <source>
        <dbReference type="Proteomes" id="UP000316714"/>
    </source>
</evidence>
<feature type="coiled-coil region" evidence="1">
    <location>
        <begin position="175"/>
        <end position="227"/>
    </location>
</feature>
<dbReference type="RefSeq" id="WP_146561676.1">
    <property type="nucleotide sequence ID" value="NZ_SIHJ01000001.1"/>
</dbReference>
<dbReference type="OrthoDB" id="265092at2"/>
<dbReference type="AlphaFoldDB" id="A0A5C5VA43"/>